<evidence type="ECO:0000259" key="8">
    <source>
        <dbReference type="PROSITE" id="PS51462"/>
    </source>
</evidence>
<dbReference type="SUPFAM" id="SSF55811">
    <property type="entry name" value="Nudix"/>
    <property type="match status" value="1"/>
</dbReference>
<dbReference type="EMBL" id="MKIO01000033">
    <property type="protein sequence ID" value="OLP54583.1"/>
    <property type="molecule type" value="Genomic_DNA"/>
</dbReference>
<evidence type="ECO:0000256" key="6">
    <source>
        <dbReference type="ARBA" id="ARBA00032162"/>
    </source>
</evidence>
<evidence type="ECO:0000256" key="2">
    <source>
        <dbReference type="ARBA" id="ARBA00001946"/>
    </source>
</evidence>
<dbReference type="GO" id="GO:0016787">
    <property type="term" value="F:hydrolase activity"/>
    <property type="evidence" value="ECO:0007669"/>
    <property type="project" value="UniProtKB-KW"/>
</dbReference>
<evidence type="ECO:0000256" key="5">
    <source>
        <dbReference type="ARBA" id="ARBA00022801"/>
    </source>
</evidence>
<accession>A0A1Q9AH78</accession>
<evidence type="ECO:0000256" key="1">
    <source>
        <dbReference type="ARBA" id="ARBA00000847"/>
    </source>
</evidence>
<dbReference type="PANTHER" id="PTHR11839:SF18">
    <property type="entry name" value="NUDIX HYDROLASE DOMAIN-CONTAINING PROTEIN"/>
    <property type="match status" value="1"/>
</dbReference>
<name>A0A1Q9AH78_9HYPH</name>
<comment type="catalytic activity">
    <reaction evidence="1">
        <text>GDP-alpha-D-mannose + H2O = alpha-D-mannose 1-phosphate + GMP + 2 H(+)</text>
        <dbReference type="Rhea" id="RHEA:27978"/>
        <dbReference type="ChEBI" id="CHEBI:15377"/>
        <dbReference type="ChEBI" id="CHEBI:15378"/>
        <dbReference type="ChEBI" id="CHEBI:57527"/>
        <dbReference type="ChEBI" id="CHEBI:58115"/>
        <dbReference type="ChEBI" id="CHEBI:58409"/>
    </reaction>
</comment>
<evidence type="ECO:0000256" key="3">
    <source>
        <dbReference type="ARBA" id="ARBA00007275"/>
    </source>
</evidence>
<dbReference type="STRING" id="1672749.BJF92_04085"/>
<organism evidence="9 10">
    <name type="scientific">Xaviernesmea rhizosphaerae</name>
    <dbReference type="NCBI Taxonomy" id="1672749"/>
    <lineage>
        <taxon>Bacteria</taxon>
        <taxon>Pseudomonadati</taxon>
        <taxon>Pseudomonadota</taxon>
        <taxon>Alphaproteobacteria</taxon>
        <taxon>Hyphomicrobiales</taxon>
        <taxon>Rhizobiaceae</taxon>
        <taxon>Rhizobium/Agrobacterium group</taxon>
        <taxon>Xaviernesmea</taxon>
    </lineage>
</organism>
<comment type="caution">
    <text evidence="9">The sequence shown here is derived from an EMBL/GenBank/DDBJ whole genome shotgun (WGS) entry which is preliminary data.</text>
</comment>
<protein>
    <recommendedName>
        <fullName evidence="4">GDP-mannose pyrophosphatase</fullName>
    </recommendedName>
    <alternativeName>
        <fullName evidence="6">GDP-mannose hydrolase</fullName>
    </alternativeName>
    <alternativeName>
        <fullName evidence="7">GDPMK</fullName>
    </alternativeName>
</protein>
<comment type="similarity">
    <text evidence="3">Belongs to the Nudix hydrolase family. NudK subfamily.</text>
</comment>
<evidence type="ECO:0000256" key="7">
    <source>
        <dbReference type="ARBA" id="ARBA00032272"/>
    </source>
</evidence>
<reference evidence="9 10" key="1">
    <citation type="submission" date="2016-09" db="EMBL/GenBank/DDBJ databases">
        <title>Rhizobium sp. nov., a novel species isolated from the rice rhizosphere.</title>
        <authorList>
            <person name="Zhao J."/>
            <person name="Zhang X."/>
        </authorList>
    </citation>
    <scope>NUCLEOTIDE SEQUENCE [LARGE SCALE GENOMIC DNA]</scope>
    <source>
        <strain evidence="9 10">MH17</strain>
    </source>
</reference>
<dbReference type="OrthoDB" id="9806150at2"/>
<dbReference type="InterPro" id="IPR000086">
    <property type="entry name" value="NUDIX_hydrolase_dom"/>
</dbReference>
<dbReference type="AlphaFoldDB" id="A0A1Q9AH78"/>
<evidence type="ECO:0000313" key="10">
    <source>
        <dbReference type="Proteomes" id="UP000186143"/>
    </source>
</evidence>
<sequence>MREWTVEGSDQLISDRWINLRVDHCRTPEGTAISPYYVLDYPDWVVVVALTEARELVMVEQYRHGAGRVLLELPAGSCEREDPDIEISARRELLEETGYEAASWRLVSSLYANPATQSNRLHVFLAEGARQVGAQQLDRGEEGMTVHLRPLDTILPGLASGVIGQALHVSALLLALGPQG</sequence>
<dbReference type="Proteomes" id="UP000186143">
    <property type="component" value="Unassembled WGS sequence"/>
</dbReference>
<dbReference type="GO" id="GO:0019693">
    <property type="term" value="P:ribose phosphate metabolic process"/>
    <property type="evidence" value="ECO:0007669"/>
    <property type="project" value="TreeGrafter"/>
</dbReference>
<evidence type="ECO:0000313" key="9">
    <source>
        <dbReference type="EMBL" id="OLP54583.1"/>
    </source>
</evidence>
<feature type="domain" description="Nudix hydrolase" evidence="8">
    <location>
        <begin position="40"/>
        <end position="171"/>
    </location>
</feature>
<dbReference type="CDD" id="cd03424">
    <property type="entry name" value="NUDIX_ADPRase_Nudt5_UGPPase_Nudt14"/>
    <property type="match status" value="1"/>
</dbReference>
<dbReference type="InterPro" id="IPR015797">
    <property type="entry name" value="NUDIX_hydrolase-like_dom_sf"/>
</dbReference>
<dbReference type="RefSeq" id="WP_075635769.1">
    <property type="nucleotide sequence ID" value="NZ_MKIO01000033.1"/>
</dbReference>
<evidence type="ECO:0000256" key="4">
    <source>
        <dbReference type="ARBA" id="ARBA00016377"/>
    </source>
</evidence>
<dbReference type="GO" id="GO:0006753">
    <property type="term" value="P:nucleoside phosphate metabolic process"/>
    <property type="evidence" value="ECO:0007669"/>
    <property type="project" value="TreeGrafter"/>
</dbReference>
<proteinExistence type="inferred from homology"/>
<dbReference type="Pfam" id="PF00293">
    <property type="entry name" value="NUDIX"/>
    <property type="match status" value="1"/>
</dbReference>
<keyword evidence="5 9" id="KW-0378">Hydrolase</keyword>
<dbReference type="PANTHER" id="PTHR11839">
    <property type="entry name" value="UDP/ADP-SUGAR PYROPHOSPHATASE"/>
    <property type="match status" value="1"/>
</dbReference>
<dbReference type="PROSITE" id="PS51462">
    <property type="entry name" value="NUDIX"/>
    <property type="match status" value="1"/>
</dbReference>
<gene>
    <name evidence="9" type="ORF">BJF92_04085</name>
</gene>
<comment type="cofactor">
    <cofactor evidence="2">
        <name>Mg(2+)</name>
        <dbReference type="ChEBI" id="CHEBI:18420"/>
    </cofactor>
</comment>
<dbReference type="Gene3D" id="3.90.79.10">
    <property type="entry name" value="Nucleoside Triphosphate Pyrophosphohydrolase"/>
    <property type="match status" value="1"/>
</dbReference>